<feature type="region of interest" description="Disordered" evidence="1">
    <location>
        <begin position="46"/>
        <end position="82"/>
    </location>
</feature>
<accession>A0AAV7SRB3</accession>
<comment type="caution">
    <text evidence="2">The sequence shown here is derived from an EMBL/GenBank/DDBJ whole genome shotgun (WGS) entry which is preliminary data.</text>
</comment>
<protein>
    <submittedName>
        <fullName evidence="2">Uncharacterized protein</fullName>
    </submittedName>
</protein>
<evidence type="ECO:0000313" key="3">
    <source>
        <dbReference type="Proteomes" id="UP001066276"/>
    </source>
</evidence>
<reference evidence="2" key="1">
    <citation type="journal article" date="2022" name="bioRxiv">
        <title>Sequencing and chromosome-scale assembly of the giantPleurodeles waltlgenome.</title>
        <authorList>
            <person name="Brown T."/>
            <person name="Elewa A."/>
            <person name="Iarovenko S."/>
            <person name="Subramanian E."/>
            <person name="Araus A.J."/>
            <person name="Petzold A."/>
            <person name="Susuki M."/>
            <person name="Suzuki K.-i.T."/>
            <person name="Hayashi T."/>
            <person name="Toyoda A."/>
            <person name="Oliveira C."/>
            <person name="Osipova E."/>
            <person name="Leigh N.D."/>
            <person name="Simon A."/>
            <person name="Yun M.H."/>
        </authorList>
    </citation>
    <scope>NUCLEOTIDE SEQUENCE</scope>
    <source>
        <strain evidence="2">20211129_DDA</strain>
        <tissue evidence="2">Liver</tissue>
    </source>
</reference>
<gene>
    <name evidence="2" type="ORF">NDU88_006926</name>
</gene>
<dbReference type="EMBL" id="JANPWB010000008">
    <property type="protein sequence ID" value="KAJ1166526.1"/>
    <property type="molecule type" value="Genomic_DNA"/>
</dbReference>
<sequence>MRHPRRALFRLAERKRRHGWTGRDVLSWKKSQRGWKRRDQRGRRLEGRRRIRLQTSSEESQGCGEERESQPGCWGDVAKPSM</sequence>
<dbReference type="Proteomes" id="UP001066276">
    <property type="component" value="Chromosome 4_2"/>
</dbReference>
<name>A0AAV7SRB3_PLEWA</name>
<evidence type="ECO:0000256" key="1">
    <source>
        <dbReference type="SAM" id="MobiDB-lite"/>
    </source>
</evidence>
<evidence type="ECO:0000313" key="2">
    <source>
        <dbReference type="EMBL" id="KAJ1166526.1"/>
    </source>
</evidence>
<organism evidence="2 3">
    <name type="scientific">Pleurodeles waltl</name>
    <name type="common">Iberian ribbed newt</name>
    <dbReference type="NCBI Taxonomy" id="8319"/>
    <lineage>
        <taxon>Eukaryota</taxon>
        <taxon>Metazoa</taxon>
        <taxon>Chordata</taxon>
        <taxon>Craniata</taxon>
        <taxon>Vertebrata</taxon>
        <taxon>Euteleostomi</taxon>
        <taxon>Amphibia</taxon>
        <taxon>Batrachia</taxon>
        <taxon>Caudata</taxon>
        <taxon>Salamandroidea</taxon>
        <taxon>Salamandridae</taxon>
        <taxon>Pleurodelinae</taxon>
        <taxon>Pleurodeles</taxon>
    </lineage>
</organism>
<keyword evidence="3" id="KW-1185">Reference proteome</keyword>
<dbReference type="AlphaFoldDB" id="A0AAV7SRB3"/>
<proteinExistence type="predicted"/>